<keyword evidence="4 9" id="KW-0997">Cell inner membrane</keyword>
<sequence length="153" mass="17604">MLVIVPLMLIAVVMRYVFNAPSPWAMELALMIFGPYFLLGGPYLLHTRGHVNMDLIERGASPRTRRIFQMMNYPIIIAFCFILLLYAVPFAIDSFQYRETSFSTWNPQIWPVKIAIPLALLLMGLQAIAEWLRVLFGDPSALIRHEHDPEELV</sequence>
<comment type="caution">
    <text evidence="9">Lacks conserved residue(s) required for the propagation of feature annotation.</text>
</comment>
<feature type="transmembrane region" description="Helical" evidence="9">
    <location>
        <begin position="29"/>
        <end position="46"/>
    </location>
</feature>
<dbReference type="Proteomes" id="UP000315344">
    <property type="component" value="Unassembled WGS sequence"/>
</dbReference>
<comment type="subcellular location">
    <subcellularLocation>
        <location evidence="1 9">Cell inner membrane</location>
        <topology evidence="1 9">Multi-pass membrane protein</topology>
    </subcellularLocation>
</comment>
<evidence type="ECO:0000256" key="2">
    <source>
        <dbReference type="ARBA" id="ARBA00022448"/>
    </source>
</evidence>
<feature type="domain" description="Tripartite ATP-independent periplasmic transporters DctQ component" evidence="10">
    <location>
        <begin position="7"/>
        <end position="135"/>
    </location>
</feature>
<keyword evidence="3" id="KW-1003">Cell membrane</keyword>
<feature type="transmembrane region" description="Helical" evidence="9">
    <location>
        <begin position="67"/>
        <end position="92"/>
    </location>
</feature>
<dbReference type="EMBL" id="VAFL01000006">
    <property type="protein sequence ID" value="TKW66841.1"/>
    <property type="molecule type" value="Genomic_DNA"/>
</dbReference>
<evidence type="ECO:0000256" key="8">
    <source>
        <dbReference type="ARBA" id="ARBA00038436"/>
    </source>
</evidence>
<dbReference type="Pfam" id="PF04290">
    <property type="entry name" value="DctQ"/>
    <property type="match status" value="1"/>
</dbReference>
<dbReference type="GO" id="GO:0022857">
    <property type="term" value="F:transmembrane transporter activity"/>
    <property type="evidence" value="ECO:0007669"/>
    <property type="project" value="UniProtKB-UniRule"/>
</dbReference>
<dbReference type="PANTHER" id="PTHR35011:SF4">
    <property type="entry name" value="SLL1102 PROTEIN"/>
    <property type="match status" value="1"/>
</dbReference>
<reference evidence="11 12" key="1">
    <citation type="journal article" date="2017" name="Nat. Commun.">
        <title>In situ click chemistry generation of cyclooxygenase-2 inhibitors.</title>
        <authorList>
            <person name="Bhardwaj A."/>
            <person name="Kaur J."/>
            <person name="Wuest M."/>
            <person name="Wuest F."/>
        </authorList>
    </citation>
    <scope>NUCLEOTIDE SEQUENCE [LARGE SCALE GENOMIC DNA]</scope>
    <source>
        <strain evidence="11">S2_012_000_R3_94</strain>
    </source>
</reference>
<protein>
    <recommendedName>
        <fullName evidence="9">TRAP transporter small permease protein</fullName>
    </recommendedName>
</protein>
<evidence type="ECO:0000313" key="12">
    <source>
        <dbReference type="Proteomes" id="UP000315344"/>
    </source>
</evidence>
<comment type="similarity">
    <text evidence="8 9">Belongs to the TRAP transporter small permease family.</text>
</comment>
<evidence type="ECO:0000256" key="4">
    <source>
        <dbReference type="ARBA" id="ARBA00022519"/>
    </source>
</evidence>
<dbReference type="AlphaFoldDB" id="A0A533I7Y0"/>
<evidence type="ECO:0000256" key="1">
    <source>
        <dbReference type="ARBA" id="ARBA00004429"/>
    </source>
</evidence>
<name>A0A533I7Y0_PARDE</name>
<keyword evidence="5 9" id="KW-0812">Transmembrane</keyword>
<dbReference type="InterPro" id="IPR007387">
    <property type="entry name" value="TRAP_DctQ"/>
</dbReference>
<evidence type="ECO:0000256" key="6">
    <source>
        <dbReference type="ARBA" id="ARBA00022989"/>
    </source>
</evidence>
<evidence type="ECO:0000256" key="7">
    <source>
        <dbReference type="ARBA" id="ARBA00023136"/>
    </source>
</evidence>
<comment type="subunit">
    <text evidence="9">The complex comprises the extracytoplasmic solute receptor protein and the two transmembrane proteins.</text>
</comment>
<evidence type="ECO:0000256" key="5">
    <source>
        <dbReference type="ARBA" id="ARBA00022692"/>
    </source>
</evidence>
<accession>A0A533I7Y0</accession>
<dbReference type="GO" id="GO:0005886">
    <property type="term" value="C:plasma membrane"/>
    <property type="evidence" value="ECO:0007669"/>
    <property type="project" value="UniProtKB-SubCell"/>
</dbReference>
<keyword evidence="6 9" id="KW-1133">Transmembrane helix</keyword>
<evidence type="ECO:0000256" key="3">
    <source>
        <dbReference type="ARBA" id="ARBA00022475"/>
    </source>
</evidence>
<keyword evidence="2 9" id="KW-0813">Transport</keyword>
<proteinExistence type="inferred from homology"/>
<dbReference type="InterPro" id="IPR055348">
    <property type="entry name" value="DctQ"/>
</dbReference>
<gene>
    <name evidence="11" type="ORF">DI616_09365</name>
</gene>
<feature type="transmembrane region" description="Helical" evidence="9">
    <location>
        <begin position="112"/>
        <end position="136"/>
    </location>
</feature>
<evidence type="ECO:0000256" key="9">
    <source>
        <dbReference type="RuleBase" id="RU369079"/>
    </source>
</evidence>
<comment type="function">
    <text evidence="9">Part of the tripartite ATP-independent periplasmic (TRAP) transport system.</text>
</comment>
<comment type="caution">
    <text evidence="11">The sequence shown here is derived from an EMBL/GenBank/DDBJ whole genome shotgun (WGS) entry which is preliminary data.</text>
</comment>
<evidence type="ECO:0000313" key="11">
    <source>
        <dbReference type="EMBL" id="TKW66841.1"/>
    </source>
</evidence>
<evidence type="ECO:0000259" key="10">
    <source>
        <dbReference type="Pfam" id="PF04290"/>
    </source>
</evidence>
<organism evidence="11 12">
    <name type="scientific">Paracoccus denitrificans</name>
    <dbReference type="NCBI Taxonomy" id="266"/>
    <lineage>
        <taxon>Bacteria</taxon>
        <taxon>Pseudomonadati</taxon>
        <taxon>Pseudomonadota</taxon>
        <taxon>Alphaproteobacteria</taxon>
        <taxon>Rhodobacterales</taxon>
        <taxon>Paracoccaceae</taxon>
        <taxon>Paracoccus</taxon>
    </lineage>
</organism>
<dbReference type="PANTHER" id="PTHR35011">
    <property type="entry name" value="2,3-DIKETO-L-GULONATE TRAP TRANSPORTER SMALL PERMEASE PROTEIN YIAM"/>
    <property type="match status" value="1"/>
</dbReference>
<keyword evidence="7 9" id="KW-0472">Membrane</keyword>